<gene>
    <name evidence="7" type="ORF">D9Q98_004979</name>
</gene>
<accession>A0A9D4TPK3</accession>
<evidence type="ECO:0000256" key="1">
    <source>
        <dbReference type="ARBA" id="ARBA00004141"/>
    </source>
</evidence>
<dbReference type="OrthoDB" id="10267969at2759"/>
<evidence type="ECO:0000313" key="8">
    <source>
        <dbReference type="Proteomes" id="UP001055712"/>
    </source>
</evidence>
<dbReference type="PANTHER" id="PTHR11266">
    <property type="entry name" value="PEROXISOMAL MEMBRANE PROTEIN 2, PXMP2 MPV17"/>
    <property type="match status" value="1"/>
</dbReference>
<dbReference type="EMBL" id="SIDB01000007">
    <property type="protein sequence ID" value="KAI3430384.1"/>
    <property type="molecule type" value="Genomic_DNA"/>
</dbReference>
<evidence type="ECO:0000256" key="2">
    <source>
        <dbReference type="ARBA" id="ARBA00006824"/>
    </source>
</evidence>
<evidence type="ECO:0000256" key="3">
    <source>
        <dbReference type="ARBA" id="ARBA00022692"/>
    </source>
</evidence>
<dbReference type="GO" id="GO:0016020">
    <property type="term" value="C:membrane"/>
    <property type="evidence" value="ECO:0007669"/>
    <property type="project" value="UniProtKB-SubCell"/>
</dbReference>
<name>A0A9D4TPK3_CHLVU</name>
<dbReference type="Proteomes" id="UP001055712">
    <property type="component" value="Unassembled WGS sequence"/>
</dbReference>
<reference evidence="7" key="2">
    <citation type="submission" date="2020-11" db="EMBL/GenBank/DDBJ databases">
        <authorList>
            <person name="Cecchin M."/>
            <person name="Marcolungo L."/>
            <person name="Rossato M."/>
            <person name="Girolomoni L."/>
            <person name="Cosentino E."/>
            <person name="Cuine S."/>
            <person name="Li-Beisson Y."/>
            <person name="Delledonne M."/>
            <person name="Ballottari M."/>
        </authorList>
    </citation>
    <scope>NUCLEOTIDE SEQUENCE</scope>
    <source>
        <strain evidence="7">211/11P</strain>
        <tissue evidence="7">Whole cell</tissue>
    </source>
</reference>
<evidence type="ECO:0000256" key="6">
    <source>
        <dbReference type="RuleBase" id="RU363053"/>
    </source>
</evidence>
<proteinExistence type="inferred from homology"/>
<protein>
    <recommendedName>
        <fullName evidence="9">Peroxisomal membrane protein PMP22</fullName>
    </recommendedName>
</protein>
<dbReference type="GO" id="GO:0005737">
    <property type="term" value="C:cytoplasm"/>
    <property type="evidence" value="ECO:0007669"/>
    <property type="project" value="TreeGrafter"/>
</dbReference>
<sequence length="195" mass="21852">MPPNSILAVAWHRYLQQLEQKPLKTKAITASLLIGASDLLAQRLTLGAAPTNWRRTLCMCAYGFLWAGPAGHYWQQILESLFPDKHDPLRTVKKVLTDQLVYGPLQNAVFMTFLAVVVEGRSWAATRTKLQADFVGVQSRGWRVWPVVSFVNQEFVPLKLRVLWMNVAALGWATFLILQGKTAGAPALQRKLAAR</sequence>
<organism evidence="7 8">
    <name type="scientific">Chlorella vulgaris</name>
    <name type="common">Green alga</name>
    <dbReference type="NCBI Taxonomy" id="3077"/>
    <lineage>
        <taxon>Eukaryota</taxon>
        <taxon>Viridiplantae</taxon>
        <taxon>Chlorophyta</taxon>
        <taxon>core chlorophytes</taxon>
        <taxon>Trebouxiophyceae</taxon>
        <taxon>Chlorellales</taxon>
        <taxon>Chlorellaceae</taxon>
        <taxon>Chlorella clade</taxon>
        <taxon>Chlorella</taxon>
    </lineage>
</organism>
<comment type="caution">
    <text evidence="7">The sequence shown here is derived from an EMBL/GenBank/DDBJ whole genome shotgun (WGS) entry which is preliminary data.</text>
</comment>
<dbReference type="Pfam" id="PF04117">
    <property type="entry name" value="Mpv17_PMP22"/>
    <property type="match status" value="1"/>
</dbReference>
<keyword evidence="3" id="KW-0812">Transmembrane</keyword>
<dbReference type="InterPro" id="IPR007248">
    <property type="entry name" value="Mpv17_PMP22"/>
</dbReference>
<dbReference type="AlphaFoldDB" id="A0A9D4TPK3"/>
<keyword evidence="5" id="KW-0472">Membrane</keyword>
<comment type="subcellular location">
    <subcellularLocation>
        <location evidence="1">Membrane</location>
        <topology evidence="1">Multi-pass membrane protein</topology>
    </subcellularLocation>
</comment>
<evidence type="ECO:0008006" key="9">
    <source>
        <dbReference type="Google" id="ProtNLM"/>
    </source>
</evidence>
<keyword evidence="8" id="KW-1185">Reference proteome</keyword>
<evidence type="ECO:0000256" key="4">
    <source>
        <dbReference type="ARBA" id="ARBA00022989"/>
    </source>
</evidence>
<keyword evidence="4" id="KW-1133">Transmembrane helix</keyword>
<evidence type="ECO:0000313" key="7">
    <source>
        <dbReference type="EMBL" id="KAI3430384.1"/>
    </source>
</evidence>
<reference evidence="7" key="1">
    <citation type="journal article" date="2019" name="Plant J.">
        <title>Chlorella vulgaris genome assembly and annotation reveals the molecular basis for metabolic acclimation to high light conditions.</title>
        <authorList>
            <person name="Cecchin M."/>
            <person name="Marcolungo L."/>
            <person name="Rossato M."/>
            <person name="Girolomoni L."/>
            <person name="Cosentino E."/>
            <person name="Cuine S."/>
            <person name="Li-Beisson Y."/>
            <person name="Delledonne M."/>
            <person name="Ballottari M."/>
        </authorList>
    </citation>
    <scope>NUCLEOTIDE SEQUENCE</scope>
    <source>
        <strain evidence="7">211/11P</strain>
    </source>
</reference>
<dbReference type="PANTHER" id="PTHR11266:SF46">
    <property type="entry name" value="OS08G0566900 PROTEIN"/>
    <property type="match status" value="1"/>
</dbReference>
<comment type="similarity">
    <text evidence="2 6">Belongs to the peroxisomal membrane protein PXMP2/4 family.</text>
</comment>
<evidence type="ECO:0000256" key="5">
    <source>
        <dbReference type="ARBA" id="ARBA00023136"/>
    </source>
</evidence>